<dbReference type="Gene3D" id="3.40.50.300">
    <property type="entry name" value="P-loop containing nucleotide triphosphate hydrolases"/>
    <property type="match status" value="2"/>
</dbReference>
<dbReference type="InterPro" id="IPR027417">
    <property type="entry name" value="P-loop_NTPase"/>
</dbReference>
<dbReference type="PROSITE" id="PS50893">
    <property type="entry name" value="ABC_TRANSPORTER_2"/>
    <property type="match status" value="2"/>
</dbReference>
<feature type="domain" description="ABC transporter" evidence="10">
    <location>
        <begin position="266"/>
        <end position="509"/>
    </location>
</feature>
<dbReference type="CDD" id="cd03216">
    <property type="entry name" value="ABC_Carb_Monos_I"/>
    <property type="match status" value="1"/>
</dbReference>
<dbReference type="GO" id="GO:0016887">
    <property type="term" value="F:ATP hydrolysis activity"/>
    <property type="evidence" value="ECO:0007669"/>
    <property type="project" value="InterPro"/>
</dbReference>
<keyword evidence="5" id="KW-0677">Repeat</keyword>
<dbReference type="InterPro" id="IPR017871">
    <property type="entry name" value="ABC_transporter-like_CS"/>
</dbReference>
<reference evidence="11 12" key="1">
    <citation type="submission" date="2016-10" db="EMBL/GenBank/DDBJ databases">
        <authorList>
            <person name="de Groot N.N."/>
        </authorList>
    </citation>
    <scope>NUCLEOTIDE SEQUENCE [LARGE SCALE GENOMIC DNA]</scope>
    <source>
        <strain evidence="11 12">ATCC 35022</strain>
    </source>
</reference>
<dbReference type="STRING" id="665467.SAMN02982931_02655"/>
<proteinExistence type="inferred from homology"/>
<feature type="domain" description="ABC transporter" evidence="10">
    <location>
        <begin position="11"/>
        <end position="252"/>
    </location>
</feature>
<dbReference type="CDD" id="cd03215">
    <property type="entry name" value="ABC_Carb_Monos_II"/>
    <property type="match status" value="1"/>
</dbReference>
<keyword evidence="8" id="KW-1278">Translocase</keyword>
<name>A0A1G6CRM5_9HYPH</name>
<evidence type="ECO:0000256" key="7">
    <source>
        <dbReference type="ARBA" id="ARBA00022840"/>
    </source>
</evidence>
<dbReference type="OrthoDB" id="39350at2"/>
<dbReference type="Pfam" id="PF00005">
    <property type="entry name" value="ABC_tran"/>
    <property type="match status" value="2"/>
</dbReference>
<keyword evidence="4" id="KW-0762">Sugar transport</keyword>
<keyword evidence="7 11" id="KW-0067">ATP-binding</keyword>
<dbReference type="Proteomes" id="UP000199071">
    <property type="component" value="Unassembled WGS sequence"/>
</dbReference>
<keyword evidence="3" id="KW-1003">Cell membrane</keyword>
<gene>
    <name evidence="11" type="ORF">SAMN02982931_02655</name>
</gene>
<evidence type="ECO:0000256" key="8">
    <source>
        <dbReference type="ARBA" id="ARBA00022967"/>
    </source>
</evidence>
<evidence type="ECO:0000256" key="5">
    <source>
        <dbReference type="ARBA" id="ARBA00022737"/>
    </source>
</evidence>
<evidence type="ECO:0000256" key="6">
    <source>
        <dbReference type="ARBA" id="ARBA00022741"/>
    </source>
</evidence>
<evidence type="ECO:0000259" key="10">
    <source>
        <dbReference type="PROSITE" id="PS50893"/>
    </source>
</evidence>
<dbReference type="InterPro" id="IPR003439">
    <property type="entry name" value="ABC_transporter-like_ATP-bd"/>
</dbReference>
<dbReference type="SMART" id="SM00382">
    <property type="entry name" value="AAA"/>
    <property type="match status" value="2"/>
</dbReference>
<evidence type="ECO:0000313" key="12">
    <source>
        <dbReference type="Proteomes" id="UP000199071"/>
    </source>
</evidence>
<evidence type="ECO:0000256" key="2">
    <source>
        <dbReference type="ARBA" id="ARBA00022448"/>
    </source>
</evidence>
<keyword evidence="9" id="KW-0472">Membrane</keyword>
<accession>A0A1G6CRM5</accession>
<dbReference type="AlphaFoldDB" id="A0A1G6CRM5"/>
<dbReference type="RefSeq" id="WP_090876925.1">
    <property type="nucleotide sequence ID" value="NZ_FMXQ01000005.1"/>
</dbReference>
<evidence type="ECO:0000256" key="9">
    <source>
        <dbReference type="ARBA" id="ARBA00023136"/>
    </source>
</evidence>
<evidence type="ECO:0000256" key="4">
    <source>
        <dbReference type="ARBA" id="ARBA00022597"/>
    </source>
</evidence>
<evidence type="ECO:0000256" key="3">
    <source>
        <dbReference type="ARBA" id="ARBA00022475"/>
    </source>
</evidence>
<dbReference type="PROSITE" id="PS00211">
    <property type="entry name" value="ABC_TRANSPORTER_1"/>
    <property type="match status" value="1"/>
</dbReference>
<dbReference type="GO" id="GO:0005524">
    <property type="term" value="F:ATP binding"/>
    <property type="evidence" value="ECO:0007669"/>
    <property type="project" value="UniProtKB-KW"/>
</dbReference>
<dbReference type="InterPro" id="IPR050107">
    <property type="entry name" value="ABC_carbohydrate_import_ATPase"/>
</dbReference>
<dbReference type="SUPFAM" id="SSF52540">
    <property type="entry name" value="P-loop containing nucleoside triphosphate hydrolases"/>
    <property type="match status" value="2"/>
</dbReference>
<dbReference type="InterPro" id="IPR003593">
    <property type="entry name" value="AAA+_ATPase"/>
</dbReference>
<protein>
    <submittedName>
        <fullName evidence="11">Ribose transport system ATP-binding protein</fullName>
    </submittedName>
</protein>
<comment type="similarity">
    <text evidence="1">Belongs to the ABC transporter superfamily.</text>
</comment>
<sequence length="509" mass="55177">MSESPATTPALALVNVDKYFPGVHALKDVSIEIQPGEVVGLIGENGAGKSTLMKILSGVYQPDSGSILIAGEPTHIASAADANHKGIGMVFQEQSLLTNLTVGENIYLGNEAQFTRFGIVDWNALYAAASRQLAKVQVDVDPRMRSEDLDFAARQMVELAKALTLEDLAGGHLVILLDEPTSVLERAEIEVLFARVRALKSRASFIFVSHRLDEVLELSDRIYIMKDGAVVGDLKSGEAEVSELHQLMVGRSLQSEYYRETLQKPYRDEVLVEAEGLSLGTAYKDISFKLHAGEILGIAGVIGSGREELTRTLAGFAPHDGGRLRVGDRDVRLRSPAEAVDIGLGYIPRERRVEGLVLFLSVAANITLGDLGSLARFGLINAGEERRLASKWSERLNVRTPSINTLCLNLSGGNQQKVVLAKWLNAKARILILDHPTRGLDVGAKEEVYELVRATTAEGVAVILTSDTLEETIGLSHTVLVMRDGTITHRTEAAPGAKPRQVDLIGHMV</sequence>
<evidence type="ECO:0000313" key="11">
    <source>
        <dbReference type="EMBL" id="SDB35504.1"/>
    </source>
</evidence>
<evidence type="ECO:0000256" key="1">
    <source>
        <dbReference type="ARBA" id="ARBA00005417"/>
    </source>
</evidence>
<dbReference type="EMBL" id="FMXQ01000005">
    <property type="protein sequence ID" value="SDB35504.1"/>
    <property type="molecule type" value="Genomic_DNA"/>
</dbReference>
<dbReference type="PANTHER" id="PTHR43790">
    <property type="entry name" value="CARBOHYDRATE TRANSPORT ATP-BINDING PROTEIN MG119-RELATED"/>
    <property type="match status" value="1"/>
</dbReference>
<dbReference type="PANTHER" id="PTHR43790:SF3">
    <property type="entry name" value="D-ALLOSE IMPORT ATP-BINDING PROTEIN ALSA-RELATED"/>
    <property type="match status" value="1"/>
</dbReference>
<keyword evidence="2" id="KW-0813">Transport</keyword>
<organism evidence="11 12">
    <name type="scientific">Bauldia litoralis</name>
    <dbReference type="NCBI Taxonomy" id="665467"/>
    <lineage>
        <taxon>Bacteria</taxon>
        <taxon>Pseudomonadati</taxon>
        <taxon>Pseudomonadota</taxon>
        <taxon>Alphaproteobacteria</taxon>
        <taxon>Hyphomicrobiales</taxon>
        <taxon>Kaistiaceae</taxon>
        <taxon>Bauldia</taxon>
    </lineage>
</organism>
<keyword evidence="12" id="KW-1185">Reference proteome</keyword>
<keyword evidence="6" id="KW-0547">Nucleotide-binding</keyword>